<reference evidence="4" key="1">
    <citation type="submission" date="2006-10" db="EMBL/GenBank/DDBJ databases">
        <title>Complete sequence of Solibacter usitatus Ellin6076.</title>
        <authorList>
            <consortium name="US DOE Joint Genome Institute"/>
            <person name="Copeland A."/>
            <person name="Lucas S."/>
            <person name="Lapidus A."/>
            <person name="Barry K."/>
            <person name="Detter J.C."/>
            <person name="Glavina del Rio T."/>
            <person name="Hammon N."/>
            <person name="Israni S."/>
            <person name="Dalin E."/>
            <person name="Tice H."/>
            <person name="Pitluck S."/>
            <person name="Thompson L.S."/>
            <person name="Brettin T."/>
            <person name="Bruce D."/>
            <person name="Han C."/>
            <person name="Tapia R."/>
            <person name="Gilna P."/>
            <person name="Schmutz J."/>
            <person name="Larimer F."/>
            <person name="Land M."/>
            <person name="Hauser L."/>
            <person name="Kyrpides N."/>
            <person name="Mikhailova N."/>
            <person name="Janssen P.H."/>
            <person name="Kuske C.R."/>
            <person name="Richardson P."/>
        </authorList>
    </citation>
    <scope>NUCLEOTIDE SEQUENCE</scope>
    <source>
        <strain evidence="4">Ellin6076</strain>
    </source>
</reference>
<keyword evidence="3" id="KW-1133">Transmembrane helix</keyword>
<organism evidence="4">
    <name type="scientific">Solibacter usitatus (strain Ellin6076)</name>
    <dbReference type="NCBI Taxonomy" id="234267"/>
    <lineage>
        <taxon>Bacteria</taxon>
        <taxon>Pseudomonadati</taxon>
        <taxon>Acidobacteriota</taxon>
        <taxon>Terriglobia</taxon>
        <taxon>Bryobacterales</taxon>
        <taxon>Solibacteraceae</taxon>
        <taxon>Candidatus Solibacter</taxon>
    </lineage>
</organism>
<dbReference type="Gene3D" id="2.40.420.20">
    <property type="match status" value="1"/>
</dbReference>
<dbReference type="eggNOG" id="COG0845">
    <property type="taxonomic scope" value="Bacteria"/>
</dbReference>
<dbReference type="Gene3D" id="1.10.287.470">
    <property type="entry name" value="Helix hairpin bin"/>
    <property type="match status" value="1"/>
</dbReference>
<dbReference type="PANTHER" id="PTHR32347">
    <property type="entry name" value="EFFLUX SYSTEM COMPONENT YKNX-RELATED"/>
    <property type="match status" value="1"/>
</dbReference>
<dbReference type="Gene3D" id="2.40.30.170">
    <property type="match status" value="1"/>
</dbReference>
<dbReference type="EMBL" id="CP000473">
    <property type="protein sequence ID" value="ABJ87406.1"/>
    <property type="molecule type" value="Genomic_DNA"/>
</dbReference>
<evidence type="ECO:0000256" key="1">
    <source>
        <dbReference type="ARBA" id="ARBA00004196"/>
    </source>
</evidence>
<evidence type="ECO:0000256" key="3">
    <source>
        <dbReference type="SAM" id="Phobius"/>
    </source>
</evidence>
<dbReference type="GO" id="GO:0030313">
    <property type="term" value="C:cell envelope"/>
    <property type="evidence" value="ECO:0007669"/>
    <property type="project" value="UniProtKB-SubCell"/>
</dbReference>
<dbReference type="InterPro" id="IPR050465">
    <property type="entry name" value="UPF0194_transport"/>
</dbReference>
<sequence length="423" mass="45785">MDIPRKDASRKRLIRRIAIGIVVIIAAVGISLGVSRLKPAAPSVDLSVVWRDTVKRGPMTREVRGLGTLVPEETMLVPATTEGRVQRIIIRPGTPVKADSVVMILTSPELETDLLNAEYALKAAEADYANLKVTLQKLQLDMKSTVAQVGADFNTSKLQADRDSALAKEGLFSEVDAKISAVKAQELGNRLDIEKERINISASAEEAQLASQKVKVDQLRGQFNLKKSQVEQLKVRAGFDGVLQQLPTPVEVGQKVAAGTPLGKIAQPSKLKAELKIAETQVKDVTIGQHAVIDTRNGLIEGRVSRIDPSILNGTVTVDVALLPTKDGPPAGVLRPDLSVDGTIELERLNDVVFVGRPVFGQQDSTVTLFKLEPDGKYANKIKVVLGRSSVNTIEIKDGLKVGDQVILSDMSAYDSYERIKLN</sequence>
<dbReference type="KEGG" id="sus:Acid_6482"/>
<proteinExistence type="predicted"/>
<evidence type="ECO:0000313" key="4">
    <source>
        <dbReference type="EMBL" id="ABJ87406.1"/>
    </source>
</evidence>
<dbReference type="InParanoid" id="Q01SG4"/>
<dbReference type="Gene3D" id="2.40.50.100">
    <property type="match status" value="1"/>
</dbReference>
<name>Q01SG4_SOLUE</name>
<evidence type="ECO:0000256" key="2">
    <source>
        <dbReference type="ARBA" id="ARBA00023054"/>
    </source>
</evidence>
<keyword evidence="3" id="KW-0472">Membrane</keyword>
<dbReference type="STRING" id="234267.Acid_6482"/>
<dbReference type="OrthoDB" id="9806939at2"/>
<accession>Q01SG4</accession>
<keyword evidence="3" id="KW-0812">Transmembrane</keyword>
<protein>
    <submittedName>
        <fullName evidence="4">Efflux transporter, RND family, MFP subunit</fullName>
    </submittedName>
</protein>
<feature type="transmembrane region" description="Helical" evidence="3">
    <location>
        <begin position="13"/>
        <end position="34"/>
    </location>
</feature>
<dbReference type="HOGENOM" id="CLU_018816_16_2_0"/>
<dbReference type="PANTHER" id="PTHR32347:SF23">
    <property type="entry name" value="BLL5650 PROTEIN"/>
    <property type="match status" value="1"/>
</dbReference>
<gene>
    <name evidence="4" type="ordered locus">Acid_6482</name>
</gene>
<dbReference type="AlphaFoldDB" id="Q01SG4"/>
<comment type="subcellular location">
    <subcellularLocation>
        <location evidence="1">Cell envelope</location>
    </subcellularLocation>
</comment>
<keyword evidence="2" id="KW-0175">Coiled coil</keyword>